<dbReference type="KEGG" id="sfer:NCTC12278_01338"/>
<dbReference type="EMBL" id="LS483343">
    <property type="protein sequence ID" value="SQF40760.1"/>
    <property type="molecule type" value="Genomic_DNA"/>
</dbReference>
<dbReference type="RefSeq" id="WP_018030186.1">
    <property type="nucleotide sequence ID" value="NZ_LS483343.1"/>
</dbReference>
<accession>A0A2X3VHA5</accession>
<protein>
    <submittedName>
        <fullName evidence="3">Autolysin</fullName>
    </submittedName>
</protein>
<evidence type="ECO:0000259" key="2">
    <source>
        <dbReference type="SMART" id="SM00644"/>
    </source>
</evidence>
<keyword evidence="1" id="KW-0812">Transmembrane</keyword>
<dbReference type="InterPro" id="IPR036505">
    <property type="entry name" value="Amidase/PGRP_sf"/>
</dbReference>
<feature type="transmembrane region" description="Helical" evidence="1">
    <location>
        <begin position="21"/>
        <end position="40"/>
    </location>
</feature>
<dbReference type="AlphaFoldDB" id="A0A2X3VHA5"/>
<dbReference type="InterPro" id="IPR002502">
    <property type="entry name" value="Amidase_domain"/>
</dbReference>
<name>A0A2X3VHA5_9STRE</name>
<dbReference type="GO" id="GO:0009253">
    <property type="term" value="P:peptidoglycan catabolic process"/>
    <property type="evidence" value="ECO:0007669"/>
    <property type="project" value="InterPro"/>
</dbReference>
<gene>
    <name evidence="3" type="primary">atl</name>
    <name evidence="3" type="ORF">NCTC12278_01338</name>
</gene>
<keyword evidence="1" id="KW-0472">Membrane</keyword>
<dbReference type="SUPFAM" id="SSF55846">
    <property type="entry name" value="N-acetylmuramoyl-L-alanine amidase-like"/>
    <property type="match status" value="1"/>
</dbReference>
<keyword evidence="1" id="KW-1133">Transmembrane helix</keyword>
<dbReference type="Pfam" id="PF01510">
    <property type="entry name" value="Amidase_2"/>
    <property type="match status" value="1"/>
</dbReference>
<dbReference type="Gene3D" id="3.40.80.10">
    <property type="entry name" value="Peptidoglycan recognition protein-like"/>
    <property type="match status" value="1"/>
</dbReference>
<proteinExistence type="predicted"/>
<dbReference type="STRING" id="1123303.GCA_000372425_00856"/>
<reference evidence="3 4" key="1">
    <citation type="submission" date="2018-06" db="EMBL/GenBank/DDBJ databases">
        <authorList>
            <consortium name="Pathogen Informatics"/>
            <person name="Doyle S."/>
        </authorList>
    </citation>
    <scope>NUCLEOTIDE SEQUENCE [LARGE SCALE GENOMIC DNA]</scope>
    <source>
        <strain evidence="3 4">NCTC12278</strain>
    </source>
</reference>
<dbReference type="Proteomes" id="UP000249495">
    <property type="component" value="Chromosome 1"/>
</dbReference>
<feature type="domain" description="N-acetylmuramoyl-L-alanine amidase" evidence="2">
    <location>
        <begin position="146"/>
        <end position="289"/>
    </location>
</feature>
<sequence>MAKKYQRRKKRKTKKQAISRKYWIFASLGLLVAALSAFIYHEKIHIKTSYSVSEIATVNPGEDTLLYPYLFKVQTKKIASVTNLAVEGYLLTSYKGEQITFAKVRYEDKLYYIKANQLKITQSNSINAYIASLNYPHEQIDNQINNAFAKKAYATSNAKPKGVLIHDTDNDRSDINDEINYMAKNYQTQGIFVHAFIDNTRIVQIADNQYMAQGAGPKANPYYIQFEMTRLTDADSFARQLANAAYYTAYMLHKYQLPVTLASKDGSGSLWTHALASEYLGGTDHQDPEEYWSAASQNYFGTDYGLEQFRDLVQVYYNQF</sequence>
<dbReference type="GO" id="GO:0008745">
    <property type="term" value="F:N-acetylmuramoyl-L-alanine amidase activity"/>
    <property type="evidence" value="ECO:0007669"/>
    <property type="project" value="InterPro"/>
</dbReference>
<dbReference type="OrthoDB" id="9816557at2"/>
<organism evidence="3 4">
    <name type="scientific">Streptococcus ferus</name>
    <dbReference type="NCBI Taxonomy" id="1345"/>
    <lineage>
        <taxon>Bacteria</taxon>
        <taxon>Bacillati</taxon>
        <taxon>Bacillota</taxon>
        <taxon>Bacilli</taxon>
        <taxon>Lactobacillales</taxon>
        <taxon>Streptococcaceae</taxon>
        <taxon>Streptococcus</taxon>
    </lineage>
</organism>
<evidence type="ECO:0000256" key="1">
    <source>
        <dbReference type="SAM" id="Phobius"/>
    </source>
</evidence>
<dbReference type="SMART" id="SM00644">
    <property type="entry name" value="Ami_2"/>
    <property type="match status" value="1"/>
</dbReference>
<keyword evidence="4" id="KW-1185">Reference proteome</keyword>
<evidence type="ECO:0000313" key="3">
    <source>
        <dbReference type="EMBL" id="SQF40760.1"/>
    </source>
</evidence>
<evidence type="ECO:0000313" key="4">
    <source>
        <dbReference type="Proteomes" id="UP000249495"/>
    </source>
</evidence>